<evidence type="ECO:0000313" key="2">
    <source>
        <dbReference type="EMBL" id="EJK77486.1"/>
    </source>
</evidence>
<dbReference type="AlphaFoldDB" id="K0TNX7"/>
<feature type="coiled-coil region" evidence="1">
    <location>
        <begin position="216"/>
        <end position="250"/>
    </location>
</feature>
<keyword evidence="3" id="KW-1185">Reference proteome</keyword>
<feature type="coiled-coil region" evidence="1">
    <location>
        <begin position="465"/>
        <end position="527"/>
    </location>
</feature>
<proteinExistence type="predicted"/>
<comment type="caution">
    <text evidence="2">The sequence shown here is derived from an EMBL/GenBank/DDBJ whole genome shotgun (WGS) entry which is preliminary data.</text>
</comment>
<feature type="coiled-coil region" evidence="1">
    <location>
        <begin position="92"/>
        <end position="152"/>
    </location>
</feature>
<name>K0TNX7_THAOC</name>
<feature type="coiled-coil region" evidence="1">
    <location>
        <begin position="283"/>
        <end position="317"/>
    </location>
</feature>
<accession>K0TNX7</accession>
<feature type="coiled-coil region" evidence="1">
    <location>
        <begin position="372"/>
        <end position="411"/>
    </location>
</feature>
<dbReference type="Proteomes" id="UP000266841">
    <property type="component" value="Unassembled WGS sequence"/>
</dbReference>
<organism evidence="2 3">
    <name type="scientific">Thalassiosira oceanica</name>
    <name type="common">Marine diatom</name>
    <dbReference type="NCBI Taxonomy" id="159749"/>
    <lineage>
        <taxon>Eukaryota</taxon>
        <taxon>Sar</taxon>
        <taxon>Stramenopiles</taxon>
        <taxon>Ochrophyta</taxon>
        <taxon>Bacillariophyta</taxon>
        <taxon>Coscinodiscophyceae</taxon>
        <taxon>Thalassiosirophycidae</taxon>
        <taxon>Thalassiosirales</taxon>
        <taxon>Thalassiosiraceae</taxon>
        <taxon>Thalassiosira</taxon>
    </lineage>
</organism>
<evidence type="ECO:0000256" key="1">
    <source>
        <dbReference type="SAM" id="Coils"/>
    </source>
</evidence>
<keyword evidence="1" id="KW-0175">Coiled coil</keyword>
<sequence length="565" mass="65085">MATRVETALAPEAALGESLEAAQEIARLQMDIKQANAFATAHSEENKKLKLALQEKNAFIQAQSRSHSHFRQTWKREQELFQDEKRAFSCEQETWTRRLENIKKDVASLEHKRATLGPRDDSATSNLLKEMQEEHTNRCESLKAERESWQQRYFECKKKQDGIQAENNAMKDKASREKETAEAYRVEISKLQHSLVRKVEESVKDKNGKLSSESVLRDLRQQYTQKELMVERLVAEAKILREARDQAVRAKDEMYAASRSEQGILNEEKLLLEKKCQALEVSLAIAKKNADDQRSIREKAEDEFKISKRELGELHETLSARDSLYLKGTEDLRKEMADNEVQLKSRLTECEKMLLEEQGHVKKLQAQFIDSHNQALDQIKDLEEDINRDDIDAMERQLVEAREHLLRSESTISGLRDEIKVAKSDHRNEVERFEFALVGQTKDLDLVRIEKKDLERHITTLYQKANSLQTSLEKAETALGRAQEENMENRVAAGHLQERVTALLAEMSSLKSQLGKEREAVETLKMQVGRERKRGGLYKEKALEAQKKSLEAKSLLEELCKKSSG</sequence>
<dbReference type="EMBL" id="AGNL01000812">
    <property type="protein sequence ID" value="EJK77486.1"/>
    <property type="molecule type" value="Genomic_DNA"/>
</dbReference>
<protein>
    <submittedName>
        <fullName evidence="2">Uncharacterized protein</fullName>
    </submittedName>
</protein>
<gene>
    <name evidence="2" type="ORF">THAOC_00685</name>
</gene>
<evidence type="ECO:0000313" key="3">
    <source>
        <dbReference type="Proteomes" id="UP000266841"/>
    </source>
</evidence>
<reference evidence="2 3" key="1">
    <citation type="journal article" date="2012" name="Genome Biol.">
        <title>Genome and low-iron response of an oceanic diatom adapted to chronic iron limitation.</title>
        <authorList>
            <person name="Lommer M."/>
            <person name="Specht M."/>
            <person name="Roy A.S."/>
            <person name="Kraemer L."/>
            <person name="Andreson R."/>
            <person name="Gutowska M.A."/>
            <person name="Wolf J."/>
            <person name="Bergner S.V."/>
            <person name="Schilhabel M.B."/>
            <person name="Klostermeier U.C."/>
            <person name="Beiko R.G."/>
            <person name="Rosenstiel P."/>
            <person name="Hippler M."/>
            <person name="Laroche J."/>
        </authorList>
    </citation>
    <scope>NUCLEOTIDE SEQUENCE [LARGE SCALE GENOMIC DNA]</scope>
    <source>
        <strain evidence="2 3">CCMP1005</strain>
    </source>
</reference>